<dbReference type="GO" id="GO:0043634">
    <property type="term" value="P:polyadenylation-dependent ncRNA catabolic process"/>
    <property type="evidence" value="ECO:0007669"/>
    <property type="project" value="TreeGrafter"/>
</dbReference>
<comment type="cofactor">
    <cofactor evidence="1">
        <name>Mn(2+)</name>
        <dbReference type="ChEBI" id="CHEBI:29035"/>
    </cofactor>
</comment>
<dbReference type="Gene3D" id="3.30.460.10">
    <property type="entry name" value="Beta Polymerase, domain 2"/>
    <property type="match status" value="1"/>
</dbReference>
<evidence type="ECO:0000256" key="2">
    <source>
        <dbReference type="ARBA" id="ARBA00008593"/>
    </source>
</evidence>
<evidence type="ECO:0000256" key="1">
    <source>
        <dbReference type="ARBA" id="ARBA00001936"/>
    </source>
</evidence>
<proteinExistence type="inferred from homology"/>
<dbReference type="SUPFAM" id="SSF81631">
    <property type="entry name" value="PAP/OAS1 substrate-binding domain"/>
    <property type="match status" value="1"/>
</dbReference>
<feature type="region of interest" description="Disordered" evidence="7">
    <location>
        <begin position="44"/>
        <end position="71"/>
    </location>
</feature>
<evidence type="ECO:0000256" key="6">
    <source>
        <dbReference type="ARBA" id="ARBA00022842"/>
    </source>
</evidence>
<organism evidence="11">
    <name type="scientific">Thrips palmi</name>
    <name type="common">Melon thrips</name>
    <dbReference type="NCBI Taxonomy" id="161013"/>
    <lineage>
        <taxon>Eukaryota</taxon>
        <taxon>Metazoa</taxon>
        <taxon>Ecdysozoa</taxon>
        <taxon>Arthropoda</taxon>
        <taxon>Hexapoda</taxon>
        <taxon>Insecta</taxon>
        <taxon>Pterygota</taxon>
        <taxon>Neoptera</taxon>
        <taxon>Paraneoptera</taxon>
        <taxon>Thysanoptera</taxon>
        <taxon>Terebrantia</taxon>
        <taxon>Thripoidea</taxon>
        <taxon>Thripidae</taxon>
        <taxon>Thrips</taxon>
    </lineage>
</organism>
<dbReference type="KEGG" id="tpal:117654532"/>
<dbReference type="RefSeq" id="XP_034257118.1">
    <property type="nucleotide sequence ID" value="XM_034401227.1"/>
</dbReference>
<evidence type="ECO:0000259" key="8">
    <source>
        <dbReference type="Pfam" id="PF03828"/>
    </source>
</evidence>
<dbReference type="SUPFAM" id="SSF81301">
    <property type="entry name" value="Nucleotidyltransferase"/>
    <property type="match status" value="1"/>
</dbReference>
<dbReference type="PANTHER" id="PTHR23092:SF15">
    <property type="entry name" value="INACTIVE NON-CANONICAL POLY(A) RNA POLYMERASE PROTEIN TRF4-2-RELATED"/>
    <property type="match status" value="1"/>
</dbReference>
<dbReference type="GO" id="GO:0003729">
    <property type="term" value="F:mRNA binding"/>
    <property type="evidence" value="ECO:0007669"/>
    <property type="project" value="TreeGrafter"/>
</dbReference>
<feature type="domain" description="PAP-associated" evidence="8">
    <location>
        <begin position="301"/>
        <end position="361"/>
    </location>
</feature>
<protein>
    <recommendedName>
        <fullName evidence="3">polynucleotide adenylyltransferase</fullName>
        <ecNumber evidence="3">2.7.7.19</ecNumber>
    </recommendedName>
</protein>
<feature type="domain" description="Poly(A) RNA polymerase mitochondrial-like central palm" evidence="9">
    <location>
        <begin position="108"/>
        <end position="243"/>
    </location>
</feature>
<keyword evidence="6" id="KW-0460">Magnesium</keyword>
<evidence type="ECO:0000256" key="4">
    <source>
        <dbReference type="ARBA" id="ARBA00022679"/>
    </source>
</evidence>
<dbReference type="CDD" id="cd05402">
    <property type="entry name" value="NT_PAP_TUTase"/>
    <property type="match status" value="1"/>
</dbReference>
<dbReference type="Pfam" id="PF22600">
    <property type="entry name" value="MTPAP-like_central"/>
    <property type="match status" value="1"/>
</dbReference>
<dbReference type="InterPro" id="IPR043519">
    <property type="entry name" value="NT_sf"/>
</dbReference>
<evidence type="ECO:0000313" key="11">
    <source>
        <dbReference type="RefSeq" id="XP_034257118.1"/>
    </source>
</evidence>
<dbReference type="GO" id="GO:0031499">
    <property type="term" value="C:TRAMP complex"/>
    <property type="evidence" value="ECO:0007669"/>
    <property type="project" value="TreeGrafter"/>
</dbReference>
<evidence type="ECO:0000256" key="7">
    <source>
        <dbReference type="SAM" id="MobiDB-lite"/>
    </source>
</evidence>
<evidence type="ECO:0000313" key="10">
    <source>
        <dbReference type="Proteomes" id="UP000515158"/>
    </source>
</evidence>
<dbReference type="GO" id="GO:0046872">
    <property type="term" value="F:metal ion binding"/>
    <property type="evidence" value="ECO:0007669"/>
    <property type="project" value="UniProtKB-KW"/>
</dbReference>
<dbReference type="GO" id="GO:1990817">
    <property type="term" value="F:poly(A) RNA polymerase activity"/>
    <property type="evidence" value="ECO:0007669"/>
    <property type="project" value="UniProtKB-EC"/>
</dbReference>
<reference evidence="11" key="1">
    <citation type="submission" date="2025-08" db="UniProtKB">
        <authorList>
            <consortium name="RefSeq"/>
        </authorList>
    </citation>
    <scope>IDENTIFICATION</scope>
    <source>
        <tissue evidence="11">Total insect</tissue>
    </source>
</reference>
<accession>A0A6P9AFP7</accession>
<dbReference type="FunFam" id="1.10.1410.10:FF:000003">
    <property type="entry name" value="non-canonical poly(A) RNA polymerase PAPD7"/>
    <property type="match status" value="1"/>
</dbReference>
<dbReference type="GeneID" id="117654532"/>
<name>A0A6P9AFP7_THRPL</name>
<dbReference type="GO" id="GO:0031123">
    <property type="term" value="P:RNA 3'-end processing"/>
    <property type="evidence" value="ECO:0007669"/>
    <property type="project" value="TreeGrafter"/>
</dbReference>
<dbReference type="FunCoup" id="A0A6P9AFP7">
    <property type="interactions" value="605"/>
</dbReference>
<dbReference type="Gene3D" id="1.10.1410.10">
    <property type="match status" value="1"/>
</dbReference>
<keyword evidence="4" id="KW-0808">Transferase</keyword>
<dbReference type="InterPro" id="IPR045862">
    <property type="entry name" value="Trf4-like"/>
</dbReference>
<dbReference type="AlphaFoldDB" id="A0A6P9AFP7"/>
<feature type="region of interest" description="Disordered" evidence="7">
    <location>
        <begin position="432"/>
        <end position="471"/>
    </location>
</feature>
<sequence>MDPVIAWYQPEQEGPARQLWSRIAETRCVPMTDNNSNTKATKAQEFIPIDSSCPDDRTTPSHHPPRKKLDNRASTFNLNLDHANLIGKHGGCPWRELRSKYDRGVVGLHQEIEDFHKYISPTPEETYVRNMVVTKMKKLIKELWPAARLQIFGSFRTGLYLPTSDIDLVVIGKWNVNNYERLPLRTLEQAIYQHNLAEPGSVKVLDKASVPIVKFTERLSDVRVDVSFNMSNGVKSAELIKKFKLRYPVLYSLVLVLKQFLLQRDLNEVFTGGISSYSLILMTISFLQLHPRQSALTPGANLGILLIEFLELYGKKFNYMKTAIRVSEGGSYISKEEVQQNMKDGYRPSLLCIEDPLNITNDIGRSSHGALYVKQAFEYAYIVLTQAVNPLNSYLYDPNKVSILGRIIRVTDSVIDYRRSLKESFPVSLHPEMLLNGSGSSDGENEEEPDTSPDSSAPGSDSVRWTPPLREGTVVSTPIPWSAILRGTITRSSTARVAEAAGARRPTTNTVGTPTMEIQEHRTAGEACTTGKEGVEVTDTDAAELSAVGSVGKVGKSILKSTCDTHTL</sequence>
<evidence type="ECO:0000256" key="3">
    <source>
        <dbReference type="ARBA" id="ARBA00012388"/>
    </source>
</evidence>
<evidence type="ECO:0000256" key="5">
    <source>
        <dbReference type="ARBA" id="ARBA00022723"/>
    </source>
</evidence>
<dbReference type="EC" id="2.7.7.19" evidence="3"/>
<dbReference type="GO" id="GO:0005730">
    <property type="term" value="C:nucleolus"/>
    <property type="evidence" value="ECO:0007669"/>
    <property type="project" value="TreeGrafter"/>
</dbReference>
<gene>
    <name evidence="11" type="primary">LOC117654532</name>
</gene>
<dbReference type="InterPro" id="IPR054708">
    <property type="entry name" value="MTPAP-like_central"/>
</dbReference>
<dbReference type="FunFam" id="3.30.460.10:FF:000006">
    <property type="entry name" value="non-canonical poly(A) RNA polymerase PAPD5"/>
    <property type="match status" value="1"/>
</dbReference>
<keyword evidence="10" id="KW-1185">Reference proteome</keyword>
<comment type="similarity">
    <text evidence="2">Belongs to the DNA polymerase type-B-like family.</text>
</comment>
<keyword evidence="5" id="KW-0479">Metal-binding</keyword>
<dbReference type="OrthoDB" id="273917at2759"/>
<dbReference type="InterPro" id="IPR002058">
    <property type="entry name" value="PAP_assoc"/>
</dbReference>
<dbReference type="InParanoid" id="A0A6P9AFP7"/>
<dbReference type="PANTHER" id="PTHR23092">
    <property type="entry name" value="POLY(A) RNA POLYMERASE"/>
    <property type="match status" value="1"/>
</dbReference>
<dbReference type="Pfam" id="PF03828">
    <property type="entry name" value="PAP_assoc"/>
    <property type="match status" value="1"/>
</dbReference>
<dbReference type="Proteomes" id="UP000515158">
    <property type="component" value="Unplaced"/>
</dbReference>
<evidence type="ECO:0000259" key="9">
    <source>
        <dbReference type="Pfam" id="PF22600"/>
    </source>
</evidence>